<comment type="caution">
    <text evidence="5">The sequence shown here is derived from an EMBL/GenBank/DDBJ whole genome shotgun (WGS) entry which is preliminary data.</text>
</comment>
<reference evidence="6" key="1">
    <citation type="journal article" date="2015" name="Genome Announc.">
        <title>Draft genome sequence of Talaromyces cellulolyticus strain Y-94, a source of lignocellulosic biomass-degrading enzymes.</title>
        <authorList>
            <person name="Fujii T."/>
            <person name="Koike H."/>
            <person name="Sawayama S."/>
            <person name="Yano S."/>
            <person name="Inoue H."/>
        </authorList>
    </citation>
    <scope>NUCLEOTIDE SEQUENCE [LARGE SCALE GENOMIC DNA]</scope>
    <source>
        <strain evidence="6">Y-94</strain>
    </source>
</reference>
<dbReference type="PROSITE" id="PS51683">
    <property type="entry name" value="SAM_OMT_II"/>
    <property type="match status" value="1"/>
</dbReference>
<evidence type="ECO:0000259" key="4">
    <source>
        <dbReference type="Pfam" id="PF00891"/>
    </source>
</evidence>
<dbReference type="PANTHER" id="PTHR43712">
    <property type="entry name" value="PUTATIVE (AFU_ORTHOLOGUE AFUA_4G14580)-RELATED"/>
    <property type="match status" value="1"/>
</dbReference>
<sequence length="278" mass="30797">MSWAKFMITYSAPTAASFADASEKWGDTVKKNETAFNVAFSTDKPFFDYLAQSAELTETFAAYMKSVQGSYGTSLKHLVNGFDWDGLGEATVVDVGGSTCASSIALADAYPSLQFVVQDLPDTIKNAPAVLSKQPESIQARIKTQPYDFFTVQKHHDADVYMLRMILHDWPAEIAINILKNQLPALRASYPRSRLLVMDTVLPTPGSDSASIVDEALLRVRDLTMMQTFNSKEREVGDFIDIFSKAADEHGYLYLKSISKPVGSVMSIMEVGYRPYPL</sequence>
<evidence type="ECO:0000256" key="1">
    <source>
        <dbReference type="ARBA" id="ARBA00022603"/>
    </source>
</evidence>
<dbReference type="GO" id="GO:0008171">
    <property type="term" value="F:O-methyltransferase activity"/>
    <property type="evidence" value="ECO:0007669"/>
    <property type="project" value="InterPro"/>
</dbReference>
<evidence type="ECO:0000313" key="6">
    <source>
        <dbReference type="Proteomes" id="UP000053095"/>
    </source>
</evidence>
<dbReference type="InterPro" id="IPR029063">
    <property type="entry name" value="SAM-dependent_MTases_sf"/>
</dbReference>
<proteinExistence type="predicted"/>
<evidence type="ECO:0000313" key="5">
    <source>
        <dbReference type="EMBL" id="GAM38379.1"/>
    </source>
</evidence>
<dbReference type="SUPFAM" id="SSF53335">
    <property type="entry name" value="S-adenosyl-L-methionine-dependent methyltransferases"/>
    <property type="match status" value="1"/>
</dbReference>
<evidence type="ECO:0000256" key="3">
    <source>
        <dbReference type="ARBA" id="ARBA00022691"/>
    </source>
</evidence>
<keyword evidence="1" id="KW-0489">Methyltransferase</keyword>
<feature type="domain" description="O-methyltransferase C-terminal" evidence="4">
    <location>
        <begin position="28"/>
        <end position="246"/>
    </location>
</feature>
<gene>
    <name evidence="5" type="ORF">TCE0_033f09056</name>
</gene>
<dbReference type="AlphaFoldDB" id="A0A6V8HBP9"/>
<dbReference type="GO" id="GO:0032259">
    <property type="term" value="P:methylation"/>
    <property type="evidence" value="ECO:0007669"/>
    <property type="project" value="UniProtKB-KW"/>
</dbReference>
<organism evidence="5 6">
    <name type="scientific">Talaromyces pinophilus</name>
    <name type="common">Penicillium pinophilum</name>
    <dbReference type="NCBI Taxonomy" id="128442"/>
    <lineage>
        <taxon>Eukaryota</taxon>
        <taxon>Fungi</taxon>
        <taxon>Dikarya</taxon>
        <taxon>Ascomycota</taxon>
        <taxon>Pezizomycotina</taxon>
        <taxon>Eurotiomycetes</taxon>
        <taxon>Eurotiomycetidae</taxon>
        <taxon>Eurotiales</taxon>
        <taxon>Trichocomaceae</taxon>
        <taxon>Talaromyces</taxon>
        <taxon>Talaromyces sect. Talaromyces</taxon>
    </lineage>
</organism>
<accession>A0A6V8HBP9</accession>
<protein>
    <recommendedName>
        <fullName evidence="4">O-methyltransferase C-terminal domain-containing protein</fullName>
    </recommendedName>
</protein>
<keyword evidence="6" id="KW-1185">Reference proteome</keyword>
<name>A0A6V8HBP9_TALPI</name>
<dbReference type="Gene3D" id="3.40.50.150">
    <property type="entry name" value="Vaccinia Virus protein VP39"/>
    <property type="match status" value="1"/>
</dbReference>
<keyword evidence="2" id="KW-0808">Transferase</keyword>
<dbReference type="Pfam" id="PF00891">
    <property type="entry name" value="Methyltransf_2"/>
    <property type="match status" value="1"/>
</dbReference>
<dbReference type="Proteomes" id="UP000053095">
    <property type="component" value="Unassembled WGS sequence"/>
</dbReference>
<dbReference type="InterPro" id="IPR001077">
    <property type="entry name" value="COMT_C"/>
</dbReference>
<dbReference type="PANTHER" id="PTHR43712:SF19">
    <property type="entry name" value="DUAL O-METHYLTRANSFERASE_FAD-DEPENDENT MONOOXYGENASE ELCB"/>
    <property type="match status" value="1"/>
</dbReference>
<keyword evidence="3" id="KW-0949">S-adenosyl-L-methionine</keyword>
<dbReference type="InterPro" id="IPR016461">
    <property type="entry name" value="COMT-like"/>
</dbReference>
<dbReference type="EMBL" id="DF933829">
    <property type="protein sequence ID" value="GAM38379.1"/>
    <property type="molecule type" value="Genomic_DNA"/>
</dbReference>
<evidence type="ECO:0000256" key="2">
    <source>
        <dbReference type="ARBA" id="ARBA00022679"/>
    </source>
</evidence>